<keyword evidence="1" id="KW-0931">ER-Golgi transport</keyword>
<dbReference type="PANTHER" id="PTHR12701:SF42">
    <property type="entry name" value="ENDOPLASMIC RETICULUM TRANSMEMBRANE PROTEIN"/>
    <property type="match status" value="1"/>
</dbReference>
<comment type="similarity">
    <text evidence="1">Belongs to the BCAP29/BCAP31 family.</text>
</comment>
<dbReference type="GO" id="GO:0070973">
    <property type="term" value="P:protein localization to endoplasmic reticulum exit site"/>
    <property type="evidence" value="ECO:0007669"/>
    <property type="project" value="UniProtKB-UniRule"/>
</dbReference>
<keyword evidence="1" id="KW-0472">Membrane</keyword>
<keyword evidence="1" id="KW-0813">Transport</keyword>
<keyword evidence="1" id="KW-1133">Transmembrane helix</keyword>
<dbReference type="GO" id="GO:0006886">
    <property type="term" value="P:intracellular protein transport"/>
    <property type="evidence" value="ECO:0007669"/>
    <property type="project" value="UniProtKB-UniRule"/>
</dbReference>
<evidence type="ECO:0000313" key="3">
    <source>
        <dbReference type="Proteomes" id="UP001281410"/>
    </source>
</evidence>
<keyword evidence="1" id="KW-0256">Endoplasmic reticulum</keyword>
<protein>
    <recommendedName>
        <fullName evidence="1">Endoplasmic reticulum transmembrane protein</fullName>
    </recommendedName>
</protein>
<gene>
    <name evidence="2" type="ORF">Dsin_023165</name>
</gene>
<name>A0AAE0E0F2_9ROSI</name>
<dbReference type="PANTHER" id="PTHR12701">
    <property type="entry name" value="BCR-ASSOCIATED PROTEIN, BAP"/>
    <property type="match status" value="1"/>
</dbReference>
<keyword evidence="1" id="KW-0812">Transmembrane</keyword>
<organism evidence="2 3">
    <name type="scientific">Dipteronia sinensis</name>
    <dbReference type="NCBI Taxonomy" id="43782"/>
    <lineage>
        <taxon>Eukaryota</taxon>
        <taxon>Viridiplantae</taxon>
        <taxon>Streptophyta</taxon>
        <taxon>Embryophyta</taxon>
        <taxon>Tracheophyta</taxon>
        <taxon>Spermatophyta</taxon>
        <taxon>Magnoliopsida</taxon>
        <taxon>eudicotyledons</taxon>
        <taxon>Gunneridae</taxon>
        <taxon>Pentapetalae</taxon>
        <taxon>rosids</taxon>
        <taxon>malvids</taxon>
        <taxon>Sapindales</taxon>
        <taxon>Sapindaceae</taxon>
        <taxon>Hippocastanoideae</taxon>
        <taxon>Acereae</taxon>
        <taxon>Dipteronia</taxon>
    </lineage>
</organism>
<proteinExistence type="inferred from homology"/>
<dbReference type="GO" id="GO:0006888">
    <property type="term" value="P:endoplasmic reticulum to Golgi vesicle-mediated transport"/>
    <property type="evidence" value="ECO:0007669"/>
    <property type="project" value="UniProtKB-UniRule"/>
</dbReference>
<comment type="caution">
    <text evidence="2">The sequence shown here is derived from an EMBL/GenBank/DDBJ whole genome shotgun (WGS) entry which is preliminary data.</text>
</comment>
<dbReference type="GO" id="GO:0005789">
    <property type="term" value="C:endoplasmic reticulum membrane"/>
    <property type="evidence" value="ECO:0007669"/>
    <property type="project" value="UniProtKB-SubCell"/>
</dbReference>
<feature type="transmembrane region" description="Helical" evidence="1">
    <location>
        <begin position="86"/>
        <end position="105"/>
    </location>
</feature>
<dbReference type="AlphaFoldDB" id="A0AAE0E0F2"/>
<feature type="transmembrane region" description="Helical" evidence="1">
    <location>
        <begin position="45"/>
        <end position="66"/>
    </location>
</feature>
<comment type="subcellular location">
    <subcellularLocation>
        <location evidence="1">Endoplasmic reticulum membrane</location>
        <topology evidence="1">Multi-pass membrane protein</topology>
    </subcellularLocation>
</comment>
<keyword evidence="3" id="KW-1185">Reference proteome</keyword>
<keyword evidence="1" id="KW-0653">Protein transport</keyword>
<dbReference type="Proteomes" id="UP001281410">
    <property type="component" value="Unassembled WGS sequence"/>
</dbReference>
<reference evidence="2" key="1">
    <citation type="journal article" date="2023" name="Plant J.">
        <title>Genome sequences and population genomics provide insights into the demographic history, inbreeding, and mutation load of two 'living fossil' tree species of Dipteronia.</title>
        <authorList>
            <person name="Feng Y."/>
            <person name="Comes H.P."/>
            <person name="Chen J."/>
            <person name="Zhu S."/>
            <person name="Lu R."/>
            <person name="Zhang X."/>
            <person name="Li P."/>
            <person name="Qiu J."/>
            <person name="Olsen K.M."/>
            <person name="Qiu Y."/>
        </authorList>
    </citation>
    <scope>NUCLEOTIDE SEQUENCE</scope>
    <source>
        <strain evidence="2">NBL</strain>
    </source>
</reference>
<dbReference type="InterPro" id="IPR008417">
    <property type="entry name" value="BAP29/BAP31"/>
</dbReference>
<evidence type="ECO:0000313" key="2">
    <source>
        <dbReference type="EMBL" id="KAK3199750.1"/>
    </source>
</evidence>
<feature type="transmembrane region" description="Helical" evidence="1">
    <location>
        <begin position="6"/>
        <end position="24"/>
    </location>
</feature>
<accession>A0AAE0E0F2</accession>
<comment type="function">
    <text evidence="1">May play a role in anterograde transport of membrane proteins from the endoplasmic reticulum to the Golgi.</text>
</comment>
<dbReference type="EMBL" id="JANJYJ010000007">
    <property type="protein sequence ID" value="KAK3199750.1"/>
    <property type="molecule type" value="Genomic_DNA"/>
</dbReference>
<evidence type="ECO:0000256" key="1">
    <source>
        <dbReference type="RuleBase" id="RU367026"/>
    </source>
</evidence>
<sequence>MIYLNLLFTIVFTEMALIWSLMFRTPIRKLVIMGMDKLKQGKGPLIAKTVAVTVFVVFSSVLYGAMEIEKRSREGGGAVNPTDEVLMANLLLEASLMGFSLFLAMMTDRLHYYVKELYSAREDLENAIRLNKDHDDRKSIAMEETKETKDYPLKLKTKDRSY</sequence>